<name>A0A4R0KEM9_9ACTN</name>
<dbReference type="RefSeq" id="WP_131361600.1">
    <property type="nucleotide sequence ID" value="NZ_SJKB01000009.1"/>
</dbReference>
<dbReference type="SUPFAM" id="SSF53850">
    <property type="entry name" value="Periplasmic binding protein-like II"/>
    <property type="match status" value="1"/>
</dbReference>
<keyword evidence="5" id="KW-0449">Lipoprotein</keyword>
<dbReference type="PANTHER" id="PTHR43649:SF33">
    <property type="entry name" value="POLYGALACTURONAN_RHAMNOGALACTURONAN-BINDING PROTEIN YTCQ"/>
    <property type="match status" value="1"/>
</dbReference>
<evidence type="ECO:0000256" key="2">
    <source>
        <dbReference type="ARBA" id="ARBA00022729"/>
    </source>
</evidence>
<keyword evidence="1" id="KW-1003">Cell membrane</keyword>
<organism evidence="7 8">
    <name type="scientific">Kribbella pittospori</name>
    <dbReference type="NCBI Taxonomy" id="722689"/>
    <lineage>
        <taxon>Bacteria</taxon>
        <taxon>Bacillati</taxon>
        <taxon>Actinomycetota</taxon>
        <taxon>Actinomycetes</taxon>
        <taxon>Propionibacteriales</taxon>
        <taxon>Kribbellaceae</taxon>
        <taxon>Kribbella</taxon>
    </lineage>
</organism>
<evidence type="ECO:0000256" key="5">
    <source>
        <dbReference type="ARBA" id="ARBA00023288"/>
    </source>
</evidence>
<evidence type="ECO:0000313" key="7">
    <source>
        <dbReference type="EMBL" id="TCC58210.1"/>
    </source>
</evidence>
<dbReference type="Proteomes" id="UP000291144">
    <property type="component" value="Unassembled WGS sequence"/>
</dbReference>
<proteinExistence type="predicted"/>
<dbReference type="EMBL" id="SJKB01000009">
    <property type="protein sequence ID" value="TCC58210.1"/>
    <property type="molecule type" value="Genomic_DNA"/>
</dbReference>
<evidence type="ECO:0000256" key="4">
    <source>
        <dbReference type="ARBA" id="ARBA00023139"/>
    </source>
</evidence>
<dbReference type="Pfam" id="PF01547">
    <property type="entry name" value="SBP_bac_1"/>
    <property type="match status" value="1"/>
</dbReference>
<evidence type="ECO:0000313" key="8">
    <source>
        <dbReference type="Proteomes" id="UP000291144"/>
    </source>
</evidence>
<keyword evidence="4" id="KW-0564">Palmitate</keyword>
<dbReference type="InterPro" id="IPR006059">
    <property type="entry name" value="SBP"/>
</dbReference>
<feature type="chain" id="PRO_5038706668" evidence="6">
    <location>
        <begin position="23"/>
        <end position="434"/>
    </location>
</feature>
<sequence>MEWKLGRHALGALLLAATTAVALPGCATVAAPGTGSLNAGGPQDTSRSLRIMGADFPYTDATVAAFEQQHPDITVEYVKGAISFEAGSVQTLLRSGSGPDLLLVNSGPGRVGLLADAGLIWPLDEVFATNGLAGRFDPEVVRQTKAGTDGKVYEIVEGLDVFQVYYNKKLFAAHGLQVPTDWQGFLDTCQTLHDAGVKPMLAGARDNFAGGWLLGSLVQASAGRNKMSDIINGSGSFDDPAVVQGGQMLADLIQRGCLDGGQAAALDGGQAESAFWKGGGGMIVVPQGSMANARQDGVDVSGFGSFPMPPREPGAEALPTAGLALSWVVNNSTKSRSAVIEWLRWLASPEYLALTAAKGRTLVPAQVVPAGTKLDPAVQDGLEKVAKGTGFNPSVYLPDAAKEAWYQAVQGILTRRLSPERAMQGVQEKLAAGR</sequence>
<keyword evidence="3" id="KW-0472">Membrane</keyword>
<dbReference type="InterPro" id="IPR050490">
    <property type="entry name" value="Bact_solute-bd_prot1"/>
</dbReference>
<reference evidence="7 8" key="1">
    <citation type="submission" date="2019-02" db="EMBL/GenBank/DDBJ databases">
        <title>Kribbella capetownensis sp. nov. and Kribbella speibonae sp. nov., isolated from soil.</title>
        <authorList>
            <person name="Curtis S.M."/>
            <person name="Norton I."/>
            <person name="Everest G.J."/>
            <person name="Meyers P.R."/>
        </authorList>
    </citation>
    <scope>NUCLEOTIDE SEQUENCE [LARGE SCALE GENOMIC DNA]</scope>
    <source>
        <strain evidence="7 8">NRRL B-24813</strain>
    </source>
</reference>
<protein>
    <submittedName>
        <fullName evidence="7">Extracellular solute-binding protein</fullName>
    </submittedName>
</protein>
<accession>A0A4R0KEM9</accession>
<keyword evidence="8" id="KW-1185">Reference proteome</keyword>
<evidence type="ECO:0000256" key="6">
    <source>
        <dbReference type="SAM" id="SignalP"/>
    </source>
</evidence>
<dbReference type="PANTHER" id="PTHR43649">
    <property type="entry name" value="ARABINOSE-BINDING PROTEIN-RELATED"/>
    <property type="match status" value="1"/>
</dbReference>
<gene>
    <name evidence="7" type="ORF">E0H73_28250</name>
</gene>
<dbReference type="AlphaFoldDB" id="A0A4R0KEM9"/>
<keyword evidence="2 6" id="KW-0732">Signal</keyword>
<comment type="caution">
    <text evidence="7">The sequence shown here is derived from an EMBL/GenBank/DDBJ whole genome shotgun (WGS) entry which is preliminary data.</text>
</comment>
<dbReference type="Gene3D" id="3.40.190.10">
    <property type="entry name" value="Periplasmic binding protein-like II"/>
    <property type="match status" value="2"/>
</dbReference>
<dbReference type="OrthoDB" id="7937990at2"/>
<evidence type="ECO:0000256" key="1">
    <source>
        <dbReference type="ARBA" id="ARBA00022475"/>
    </source>
</evidence>
<feature type="signal peptide" evidence="6">
    <location>
        <begin position="1"/>
        <end position="22"/>
    </location>
</feature>
<evidence type="ECO:0000256" key="3">
    <source>
        <dbReference type="ARBA" id="ARBA00023136"/>
    </source>
</evidence>